<accession>A0ABR7ANJ5</accession>
<name>A0ABR7ANJ5_9SPHN</name>
<dbReference type="PANTHER" id="PTHR42901">
    <property type="entry name" value="ALCOHOL DEHYDROGENASE"/>
    <property type="match status" value="1"/>
</dbReference>
<dbReference type="Gene3D" id="3.40.50.720">
    <property type="entry name" value="NAD(P)-binding Rossmann-like Domain"/>
    <property type="match status" value="1"/>
</dbReference>
<sequence>MTDKPLEGRLALVTGASRGIGAATAIALAAKGAHVVLTARTPGGLEEVEAAIHAAGGSATIAPLDLAESEAIARLATAVGDRWDALDILVLNAGMLGSLSSVPAIDPKEMAQVLTLNVSAQAALIAAFDPMLKKAKSARVIGVTSSVGRKPRAYWGLYGASKAAFETLLGAYGDEMAEISAIRTAIVDPGATRTKMRARAYPGEDPNSVKEPTVVAERIVALAIEGFEAGHFERVN</sequence>
<comment type="caution">
    <text evidence="3">The sequence shown here is derived from an EMBL/GenBank/DDBJ whole genome shotgun (WGS) entry which is preliminary data.</text>
</comment>
<keyword evidence="2" id="KW-0560">Oxidoreductase</keyword>
<dbReference type="Pfam" id="PF00106">
    <property type="entry name" value="adh_short"/>
    <property type="match status" value="1"/>
</dbReference>
<dbReference type="PANTHER" id="PTHR42901:SF1">
    <property type="entry name" value="ALCOHOL DEHYDROGENASE"/>
    <property type="match status" value="1"/>
</dbReference>
<comment type="similarity">
    <text evidence="1">Belongs to the short-chain dehydrogenases/reductases (SDR) family.</text>
</comment>
<dbReference type="Proteomes" id="UP000597613">
    <property type="component" value="Unassembled WGS sequence"/>
</dbReference>
<dbReference type="EMBL" id="JACONT010000019">
    <property type="protein sequence ID" value="MBC3942018.1"/>
    <property type="molecule type" value="Genomic_DNA"/>
</dbReference>
<dbReference type="RefSeq" id="WP_187503737.1">
    <property type="nucleotide sequence ID" value="NZ_CP162536.1"/>
</dbReference>
<dbReference type="SUPFAM" id="SSF51735">
    <property type="entry name" value="NAD(P)-binding Rossmann-fold domains"/>
    <property type="match status" value="1"/>
</dbReference>
<dbReference type="InterPro" id="IPR036291">
    <property type="entry name" value="NAD(P)-bd_dom_sf"/>
</dbReference>
<proteinExistence type="inferred from homology"/>
<dbReference type="InterPro" id="IPR002347">
    <property type="entry name" value="SDR_fam"/>
</dbReference>
<evidence type="ECO:0000256" key="2">
    <source>
        <dbReference type="ARBA" id="ARBA00023002"/>
    </source>
</evidence>
<dbReference type="PRINTS" id="PR00081">
    <property type="entry name" value="GDHRDH"/>
</dbReference>
<evidence type="ECO:0000313" key="3">
    <source>
        <dbReference type="EMBL" id="MBC3942018.1"/>
    </source>
</evidence>
<keyword evidence="4" id="KW-1185">Reference proteome</keyword>
<evidence type="ECO:0000313" key="4">
    <source>
        <dbReference type="Proteomes" id="UP000597613"/>
    </source>
</evidence>
<evidence type="ECO:0000256" key="1">
    <source>
        <dbReference type="ARBA" id="ARBA00006484"/>
    </source>
</evidence>
<protein>
    <submittedName>
        <fullName evidence="3">SDR family NAD(P)-dependent oxidoreductase</fullName>
    </submittedName>
</protein>
<organism evidence="3 4">
    <name type="scientific">Sphingomonas albertensis</name>
    <dbReference type="NCBI Taxonomy" id="2762591"/>
    <lineage>
        <taxon>Bacteria</taxon>
        <taxon>Pseudomonadati</taxon>
        <taxon>Pseudomonadota</taxon>
        <taxon>Alphaproteobacteria</taxon>
        <taxon>Sphingomonadales</taxon>
        <taxon>Sphingomonadaceae</taxon>
        <taxon>Sphingomonas</taxon>
    </lineage>
</organism>
<gene>
    <name evidence="3" type="ORF">H8S47_10050</name>
</gene>
<reference evidence="3 4" key="1">
    <citation type="submission" date="2020-08" db="EMBL/GenBank/DDBJ databases">
        <title>Putative novel bacterial strains isolated from necrotic wheat leaf tissues caused by Xanthomonas translucens.</title>
        <authorList>
            <person name="Tambong J.T."/>
        </authorList>
    </citation>
    <scope>NUCLEOTIDE SEQUENCE [LARGE SCALE GENOMIC DNA]</scope>
    <source>
        <strain evidence="4">DOAB 1063</strain>
    </source>
</reference>